<dbReference type="NCBIfam" id="TIGR00486">
    <property type="entry name" value="YbgI_SA1388"/>
    <property type="match status" value="1"/>
</dbReference>
<evidence type="ECO:0000256" key="1">
    <source>
        <dbReference type="ARBA" id="ARBA00006964"/>
    </source>
</evidence>
<evidence type="ECO:0000256" key="3">
    <source>
        <dbReference type="PIRSR" id="PIRSR602678-1"/>
    </source>
</evidence>
<dbReference type="GO" id="GO:0046872">
    <property type="term" value="F:metal ion binding"/>
    <property type="evidence" value="ECO:0007669"/>
    <property type="project" value="UniProtKB-KW"/>
</dbReference>
<feature type="binding site" evidence="3">
    <location>
        <position position="215"/>
    </location>
    <ligand>
        <name>a divalent metal cation</name>
        <dbReference type="ChEBI" id="CHEBI:60240"/>
        <label>2</label>
    </ligand>
</feature>
<evidence type="ECO:0000256" key="2">
    <source>
        <dbReference type="ARBA" id="ARBA00022723"/>
    </source>
</evidence>
<protein>
    <submittedName>
        <fullName evidence="4">Metal-binding protein</fullName>
    </submittedName>
</protein>
<dbReference type="AlphaFoldDB" id="A0A381DZB2"/>
<feature type="binding site" evidence="3">
    <location>
        <position position="101"/>
    </location>
    <ligand>
        <name>a divalent metal cation</name>
        <dbReference type="ChEBI" id="CHEBI:60240"/>
        <label>1</label>
    </ligand>
</feature>
<dbReference type="EMBL" id="UFUW01000001">
    <property type="protein sequence ID" value="SUX18630.1"/>
    <property type="molecule type" value="Genomic_DNA"/>
</dbReference>
<accession>A0A381DZB2</accession>
<dbReference type="SUPFAM" id="SSF102705">
    <property type="entry name" value="NIF3 (NGG1p interacting factor 3)-like"/>
    <property type="match status" value="1"/>
</dbReference>
<keyword evidence="2 3" id="KW-0479">Metal-binding</keyword>
<gene>
    <name evidence="4" type="ORF">NCTC13294_00317</name>
</gene>
<dbReference type="InterPro" id="IPR036069">
    <property type="entry name" value="DUF34/NIF3_sf"/>
</dbReference>
<dbReference type="Gene3D" id="3.40.1390.30">
    <property type="entry name" value="NIF3 (NGG1p interacting factor 3)-like"/>
    <property type="match status" value="2"/>
</dbReference>
<dbReference type="OrthoDB" id="9800881at2"/>
<feature type="binding site" evidence="3">
    <location>
        <position position="64"/>
    </location>
    <ligand>
        <name>a divalent metal cation</name>
        <dbReference type="ChEBI" id="CHEBI:60240"/>
        <label>2</label>
    </ligand>
</feature>
<dbReference type="PANTHER" id="PTHR13799">
    <property type="entry name" value="NGG1 INTERACTING FACTOR 3"/>
    <property type="match status" value="1"/>
</dbReference>
<feature type="binding site" evidence="3">
    <location>
        <position position="219"/>
    </location>
    <ligand>
        <name>a divalent metal cation</name>
        <dbReference type="ChEBI" id="CHEBI:60240"/>
        <label>1</label>
    </ligand>
</feature>
<comment type="similarity">
    <text evidence="1">Belongs to the GTP cyclohydrolase I type 2/NIF3 family.</text>
</comment>
<reference evidence="4 5" key="1">
    <citation type="submission" date="2018-06" db="EMBL/GenBank/DDBJ databases">
        <authorList>
            <consortium name="Pathogen Informatics"/>
            <person name="Doyle S."/>
        </authorList>
    </citation>
    <scope>NUCLEOTIDE SEQUENCE [LARGE SCALE GENOMIC DNA]</scope>
    <source>
        <strain evidence="4 5">NCTC13294</strain>
    </source>
</reference>
<keyword evidence="5" id="KW-1185">Reference proteome</keyword>
<proteinExistence type="inferred from homology"/>
<evidence type="ECO:0000313" key="4">
    <source>
        <dbReference type="EMBL" id="SUX18630.1"/>
    </source>
</evidence>
<evidence type="ECO:0000313" key="5">
    <source>
        <dbReference type="Proteomes" id="UP000254572"/>
    </source>
</evidence>
<dbReference type="Pfam" id="PF01784">
    <property type="entry name" value="DUF34_NIF3"/>
    <property type="match status" value="1"/>
</dbReference>
<dbReference type="Proteomes" id="UP000254572">
    <property type="component" value="Unassembled WGS sequence"/>
</dbReference>
<feature type="binding site" evidence="3">
    <location>
        <position position="63"/>
    </location>
    <ligand>
        <name>a divalent metal cation</name>
        <dbReference type="ChEBI" id="CHEBI:60240"/>
        <label>1</label>
    </ligand>
</feature>
<dbReference type="InterPro" id="IPR002678">
    <property type="entry name" value="DUF34/NIF3"/>
</dbReference>
<name>A0A381DZB2_9GAMM</name>
<dbReference type="RefSeq" id="WP_115610632.1">
    <property type="nucleotide sequence ID" value="NZ_JBHLZC010000001.1"/>
</dbReference>
<organism evidence="4 5">
    <name type="scientific">Cardiobacterium valvarum</name>
    <dbReference type="NCBI Taxonomy" id="194702"/>
    <lineage>
        <taxon>Bacteria</taxon>
        <taxon>Pseudomonadati</taxon>
        <taxon>Pseudomonadota</taxon>
        <taxon>Gammaproteobacteria</taxon>
        <taxon>Cardiobacteriales</taxon>
        <taxon>Cardiobacteriaceae</taxon>
        <taxon>Cardiobacterium</taxon>
    </lineage>
</organism>
<sequence length="247" mass="27489">MHRDELHTYLNDYLQSSRYRDYAPNGIQIEGKTEIRRITTAVTASQAAIEAAIAQQADALLVHHGYFWKGEAPAITGIKKQRIAALLAHNINLIAYHLPLDQHVELGNNVLFARHFDCETVWQSVAEPLIWHARIRPTTLSALLERLAHDLDRLPLAVGENTGELTHIAWCTGAAQDYLQQAAAEGAQAYISGEYAERSYHEARESGCTYISCGHHASERAGIRALGEHLATTFGLDVAYYDESNPF</sequence>
<dbReference type="GO" id="GO:0005737">
    <property type="term" value="C:cytoplasm"/>
    <property type="evidence" value="ECO:0007669"/>
    <property type="project" value="TreeGrafter"/>
</dbReference>
<dbReference type="PANTHER" id="PTHR13799:SF14">
    <property type="entry name" value="GTP CYCLOHYDROLASE 1 TYPE 2 HOMOLOG"/>
    <property type="match status" value="1"/>
</dbReference>